<gene>
    <name evidence="9" type="ORF">OFY17_06965</name>
</gene>
<feature type="chain" id="PRO_5046546965" evidence="8">
    <location>
        <begin position="27"/>
        <end position="433"/>
    </location>
</feature>
<keyword evidence="3" id="KW-1134">Transmembrane beta strand</keyword>
<keyword evidence="4" id="KW-0812">Transmembrane</keyword>
<dbReference type="InterPro" id="IPR005017">
    <property type="entry name" value="OMPP1/FadL/TodX"/>
</dbReference>
<accession>A0ABT2YRU8</accession>
<dbReference type="SUPFAM" id="SSF56935">
    <property type="entry name" value="Porins"/>
    <property type="match status" value="1"/>
</dbReference>
<evidence type="ECO:0000256" key="4">
    <source>
        <dbReference type="ARBA" id="ARBA00022692"/>
    </source>
</evidence>
<evidence type="ECO:0000256" key="7">
    <source>
        <dbReference type="ARBA" id="ARBA00023237"/>
    </source>
</evidence>
<dbReference type="Proteomes" id="UP001209713">
    <property type="component" value="Unassembled WGS sequence"/>
</dbReference>
<feature type="signal peptide" evidence="8">
    <location>
        <begin position="1"/>
        <end position="26"/>
    </location>
</feature>
<name>A0ABT2YRU8_9GAMM</name>
<evidence type="ECO:0000256" key="8">
    <source>
        <dbReference type="SAM" id="SignalP"/>
    </source>
</evidence>
<keyword evidence="7" id="KW-0998">Cell outer membrane</keyword>
<evidence type="ECO:0000256" key="3">
    <source>
        <dbReference type="ARBA" id="ARBA00022452"/>
    </source>
</evidence>
<proteinExistence type="inferred from homology"/>
<comment type="caution">
    <text evidence="9">The sequence shown here is derived from an EMBL/GenBank/DDBJ whole genome shotgun (WGS) entry which is preliminary data.</text>
</comment>
<organism evidence="9 10">
    <name type="scientific">Marinomonas sargassi</name>
    <dbReference type="NCBI Taxonomy" id="2984494"/>
    <lineage>
        <taxon>Bacteria</taxon>
        <taxon>Pseudomonadati</taxon>
        <taxon>Pseudomonadota</taxon>
        <taxon>Gammaproteobacteria</taxon>
        <taxon>Oceanospirillales</taxon>
        <taxon>Oceanospirillaceae</taxon>
        <taxon>Marinomonas</taxon>
    </lineage>
</organism>
<evidence type="ECO:0000256" key="2">
    <source>
        <dbReference type="ARBA" id="ARBA00008163"/>
    </source>
</evidence>
<sequence>MLVNGSKYLKLSSVAILILSSSLSHSAGFALNDHSATASGSALAGAAASDTDISFSYWNPALFLNTTKSTIYASGALIIPSTEVEVTEASTASATGGLDLGTDTVSNYVDETLIPALYFARPLSVNTVAGVSLNTPFGLSGDYGDDWSGRFHATESSIQDIALSFTLAHRMNQKLSLGGSLQLHQAEVVLGSAVGSTNSAAGGEGTGYIEAEATGYGYSLGVLFEPVQGTRIGLGYRSKVDFDFEGSVTYSGVSSTLAALASLEDTTVTDSLTFPSLLTISLDQHLSNKLTLGLTAMKTGWDVVDELRIDYDSNQSDSVVTFSYTDQWFYSAGLSYDYSDKWVLRTGVAVDQSPATDEYRSARAPDGDRYWFTLGGTYIYSGDTTLNFSYAYVEVEDVSIARGDADEDSSRGNLSADYESSVHIISLALNTSF</sequence>
<dbReference type="Gene3D" id="2.40.160.60">
    <property type="entry name" value="Outer membrane protein transport protein (OMPP1/FadL/TodX)"/>
    <property type="match status" value="1"/>
</dbReference>
<dbReference type="EMBL" id="JAOVZB010000003">
    <property type="protein sequence ID" value="MCV2402619.1"/>
    <property type="molecule type" value="Genomic_DNA"/>
</dbReference>
<dbReference type="Pfam" id="PF03349">
    <property type="entry name" value="Toluene_X"/>
    <property type="match status" value="1"/>
</dbReference>
<evidence type="ECO:0000256" key="5">
    <source>
        <dbReference type="ARBA" id="ARBA00022729"/>
    </source>
</evidence>
<dbReference type="PANTHER" id="PTHR35093:SF3">
    <property type="entry name" value="LONG-CHAIN FATTY ACID TRANSPORT PROTEIN"/>
    <property type="match status" value="1"/>
</dbReference>
<reference evidence="9 10" key="1">
    <citation type="submission" date="2022-10" db="EMBL/GenBank/DDBJ databases">
        <title>Marinomonas transparenta sp. nov. and Marinomonas sargassi sp. nov., isolated from marine alga (Sargassum natans (L.) Gaillon).</title>
        <authorList>
            <person name="Wang Y."/>
        </authorList>
    </citation>
    <scope>NUCLEOTIDE SEQUENCE [LARGE SCALE GENOMIC DNA]</scope>
    <source>
        <strain evidence="9 10">C2222</strain>
    </source>
</reference>
<protein>
    <submittedName>
        <fullName evidence="9">Outer membrane protein transport protein</fullName>
    </submittedName>
</protein>
<dbReference type="RefSeq" id="WP_263530002.1">
    <property type="nucleotide sequence ID" value="NZ_JAOVZB010000003.1"/>
</dbReference>
<keyword evidence="5 8" id="KW-0732">Signal</keyword>
<dbReference type="PANTHER" id="PTHR35093">
    <property type="entry name" value="OUTER MEMBRANE PROTEIN NMB0088-RELATED"/>
    <property type="match status" value="1"/>
</dbReference>
<evidence type="ECO:0000256" key="6">
    <source>
        <dbReference type="ARBA" id="ARBA00023136"/>
    </source>
</evidence>
<keyword evidence="10" id="KW-1185">Reference proteome</keyword>
<evidence type="ECO:0000313" key="10">
    <source>
        <dbReference type="Proteomes" id="UP001209713"/>
    </source>
</evidence>
<evidence type="ECO:0000256" key="1">
    <source>
        <dbReference type="ARBA" id="ARBA00004571"/>
    </source>
</evidence>
<keyword evidence="6" id="KW-0472">Membrane</keyword>
<comment type="subcellular location">
    <subcellularLocation>
        <location evidence="1">Cell outer membrane</location>
        <topology evidence="1">Multi-pass membrane protein</topology>
    </subcellularLocation>
</comment>
<comment type="similarity">
    <text evidence="2">Belongs to the OmpP1/FadL family.</text>
</comment>
<evidence type="ECO:0000313" key="9">
    <source>
        <dbReference type="EMBL" id="MCV2402619.1"/>
    </source>
</evidence>